<comment type="caution">
    <text evidence="1">The sequence shown here is derived from an EMBL/GenBank/DDBJ whole genome shotgun (WGS) entry which is preliminary data.</text>
</comment>
<proteinExistence type="predicted"/>
<reference evidence="1 2" key="1">
    <citation type="submission" date="2020-08" db="EMBL/GenBank/DDBJ databases">
        <title>Genomic Encyclopedia of Type Strains, Phase III (KMG-III): the genomes of soil and plant-associated and newly described type strains.</title>
        <authorList>
            <person name="Whitman W."/>
        </authorList>
    </citation>
    <scope>NUCLEOTIDE SEQUENCE [LARGE SCALE GENOMIC DNA]</scope>
    <source>
        <strain evidence="1 2">CECT 4462</strain>
    </source>
</reference>
<dbReference type="Proteomes" id="UP000549250">
    <property type="component" value="Unassembled WGS sequence"/>
</dbReference>
<gene>
    <name evidence="1" type="ORF">FHR87_002426</name>
</gene>
<accession>A0A839T6C8</accession>
<name>A0A839T6C8_AZOMA</name>
<protein>
    <submittedName>
        <fullName evidence="1">Uncharacterized protein</fullName>
    </submittedName>
</protein>
<dbReference type="AlphaFoldDB" id="A0A839T6C8"/>
<keyword evidence="2" id="KW-1185">Reference proteome</keyword>
<evidence type="ECO:0000313" key="1">
    <source>
        <dbReference type="EMBL" id="MBB3104016.1"/>
    </source>
</evidence>
<organism evidence="1 2">
    <name type="scientific">Azomonas macrocytogenes</name>
    <name type="common">Azotobacter macrocytogenes</name>
    <dbReference type="NCBI Taxonomy" id="69962"/>
    <lineage>
        <taxon>Bacteria</taxon>
        <taxon>Pseudomonadati</taxon>
        <taxon>Pseudomonadota</taxon>
        <taxon>Gammaproteobacteria</taxon>
        <taxon>Pseudomonadales</taxon>
        <taxon>Pseudomonadaceae</taxon>
        <taxon>Azomonas</taxon>
    </lineage>
</organism>
<sequence length="37" mass="3992">MTDASIIVVENRRRGRATHLKAEPLVSGVFPSLTGVL</sequence>
<dbReference type="EMBL" id="JACHXI010000011">
    <property type="protein sequence ID" value="MBB3104016.1"/>
    <property type="molecule type" value="Genomic_DNA"/>
</dbReference>
<evidence type="ECO:0000313" key="2">
    <source>
        <dbReference type="Proteomes" id="UP000549250"/>
    </source>
</evidence>